<organism evidence="1 2">
    <name type="scientific">Fistulifera solaris</name>
    <name type="common">Oleaginous diatom</name>
    <dbReference type="NCBI Taxonomy" id="1519565"/>
    <lineage>
        <taxon>Eukaryota</taxon>
        <taxon>Sar</taxon>
        <taxon>Stramenopiles</taxon>
        <taxon>Ochrophyta</taxon>
        <taxon>Bacillariophyta</taxon>
        <taxon>Bacillariophyceae</taxon>
        <taxon>Bacillariophycidae</taxon>
        <taxon>Naviculales</taxon>
        <taxon>Naviculaceae</taxon>
        <taxon>Fistulifera</taxon>
    </lineage>
</organism>
<sequence>MPPGTDDYADEEWYDSELSLTVQLGGKGIDFEIFGSSDVAICETAAYFLNLVEAVGKSCTIGPDRGGDHLDFSAAGSECLARLLTVHIDTCLHYRRIDPRCDGKSQFALFGSEYLEEGF</sequence>
<dbReference type="AlphaFoldDB" id="A0A1Z5JXT7"/>
<reference evidence="1 2" key="1">
    <citation type="journal article" date="2015" name="Plant Cell">
        <title>Oil accumulation by the oleaginous diatom Fistulifera solaris as revealed by the genome and transcriptome.</title>
        <authorList>
            <person name="Tanaka T."/>
            <person name="Maeda Y."/>
            <person name="Veluchamy A."/>
            <person name="Tanaka M."/>
            <person name="Abida H."/>
            <person name="Marechal E."/>
            <person name="Bowler C."/>
            <person name="Muto M."/>
            <person name="Sunaga Y."/>
            <person name="Tanaka M."/>
            <person name="Yoshino T."/>
            <person name="Taniguchi T."/>
            <person name="Fukuda Y."/>
            <person name="Nemoto M."/>
            <person name="Matsumoto M."/>
            <person name="Wong P.S."/>
            <person name="Aburatani S."/>
            <person name="Fujibuchi W."/>
        </authorList>
    </citation>
    <scope>NUCLEOTIDE SEQUENCE [LARGE SCALE GENOMIC DNA]</scope>
    <source>
        <strain evidence="1 2">JPCC DA0580</strain>
    </source>
</reference>
<proteinExistence type="predicted"/>
<name>A0A1Z5JXT7_FISSO</name>
<protein>
    <submittedName>
        <fullName evidence="1">Uncharacterized protein</fullName>
    </submittedName>
</protein>
<gene>
    <name evidence="1" type="ORF">FisN_26Hu147</name>
</gene>
<dbReference type="EMBL" id="BDSP01000132">
    <property type="protein sequence ID" value="GAX18845.1"/>
    <property type="molecule type" value="Genomic_DNA"/>
</dbReference>
<comment type="caution">
    <text evidence="1">The sequence shown here is derived from an EMBL/GenBank/DDBJ whole genome shotgun (WGS) entry which is preliminary data.</text>
</comment>
<evidence type="ECO:0000313" key="2">
    <source>
        <dbReference type="Proteomes" id="UP000198406"/>
    </source>
</evidence>
<dbReference type="Proteomes" id="UP000198406">
    <property type="component" value="Unassembled WGS sequence"/>
</dbReference>
<evidence type="ECO:0000313" key="1">
    <source>
        <dbReference type="EMBL" id="GAX18845.1"/>
    </source>
</evidence>
<dbReference type="InParanoid" id="A0A1Z5JXT7"/>
<accession>A0A1Z5JXT7</accession>
<keyword evidence="2" id="KW-1185">Reference proteome</keyword>